<keyword evidence="9" id="KW-1185">Reference proteome</keyword>
<dbReference type="InterPro" id="IPR018305">
    <property type="entry name" value="Ribosomal_m50"/>
</dbReference>
<keyword evidence="5" id="KW-0687">Ribonucleoprotein</keyword>
<evidence type="ECO:0000256" key="6">
    <source>
        <dbReference type="ARBA" id="ARBA00035183"/>
    </source>
</evidence>
<evidence type="ECO:0000256" key="4">
    <source>
        <dbReference type="ARBA" id="ARBA00023128"/>
    </source>
</evidence>
<protein>
    <recommendedName>
        <fullName evidence="6">Large ribosomal subunit protein mL50</fullName>
    </recommendedName>
</protein>
<dbReference type="GO" id="GO:0005739">
    <property type="term" value="C:mitochondrion"/>
    <property type="evidence" value="ECO:0007669"/>
    <property type="project" value="UniProtKB-SubCell"/>
</dbReference>
<dbReference type="Proteomes" id="UP001152607">
    <property type="component" value="Unassembled WGS sequence"/>
</dbReference>
<gene>
    <name evidence="8" type="ORF">PDIGIT_LOCUS13327</name>
</gene>
<organism evidence="8 9">
    <name type="scientific">Periconia digitata</name>
    <dbReference type="NCBI Taxonomy" id="1303443"/>
    <lineage>
        <taxon>Eukaryota</taxon>
        <taxon>Fungi</taxon>
        <taxon>Dikarya</taxon>
        <taxon>Ascomycota</taxon>
        <taxon>Pezizomycotina</taxon>
        <taxon>Dothideomycetes</taxon>
        <taxon>Pleosporomycetidae</taxon>
        <taxon>Pleosporales</taxon>
        <taxon>Massarineae</taxon>
        <taxon>Periconiaceae</taxon>
        <taxon>Periconia</taxon>
    </lineage>
</organism>
<keyword evidence="4" id="KW-0496">Mitochondrion</keyword>
<comment type="subcellular location">
    <subcellularLocation>
        <location evidence="1">Mitochondrion</location>
    </subcellularLocation>
</comment>
<dbReference type="GO" id="GO:0005840">
    <property type="term" value="C:ribosome"/>
    <property type="evidence" value="ECO:0007669"/>
    <property type="project" value="UniProtKB-KW"/>
</dbReference>
<keyword evidence="3" id="KW-0689">Ribosomal protein</keyword>
<dbReference type="OrthoDB" id="6220758at2759"/>
<sequence>MRRIPPPQRAIDRSLSIPNSLRHQSPFSQCRRATSPHPLLRTTYASFSTTPNLSFILAKQDKKKHQQLVRRWQKRLLGESEPIGAHVDPFDPTSPVRIAPEDQGDELEVLADDEAARELDAIYEEEVNGERLRRVGGDKWLDQREESQLAREYEKLTMRTYTPMSHTMADQIEDLTGTMYSLRDDNLMMAQKFHDFGNKPYTDWSFGQATPIRDLPTIRSKFHQAVIEIYTLKHARQFLDLTGLANRGVYDVPKWIQDAKLLQIVRGPSKGRYTVAFPDPKQSEDLLKAMRHVPSWSNQQEWSSEQELLQDVEAAVEEEVSPAEEPAPEMDPNTPAFKRAAMVKQDPDQKPFDFMSNRPVPRTPPQNPPVNVTIDAGEPVAVKADVSPSTSPIVDADSAKTPGQPVEPEKIKDVTEQQAAPSKKRPKTVEVKWRDVPLVNIEEKFALAKRMRQLTGLLVSDPTLTSLTTLGELYHHLCADSKPKPSKLFSYLHIEGQQQAEAAKKAAAQQTSNAPTPTKANLGTLLKLKNVELHRKRPNAKDLRTKKGLSKVITKELRTGGLGAGPSQPGFRASMKERSYVKRETKLIEGTKVAPTFGVAVSPTAAQLLKDRTQRKKQEWYDQDKSWKQVDMLIRERKFAPVESKSQL</sequence>
<evidence type="ECO:0000256" key="7">
    <source>
        <dbReference type="SAM" id="MobiDB-lite"/>
    </source>
</evidence>
<evidence type="ECO:0000256" key="3">
    <source>
        <dbReference type="ARBA" id="ARBA00022980"/>
    </source>
</evidence>
<evidence type="ECO:0000256" key="5">
    <source>
        <dbReference type="ARBA" id="ARBA00023274"/>
    </source>
</evidence>
<evidence type="ECO:0000256" key="2">
    <source>
        <dbReference type="ARBA" id="ARBA00008860"/>
    </source>
</evidence>
<feature type="region of interest" description="Disordered" evidence="7">
    <location>
        <begin position="385"/>
        <end position="426"/>
    </location>
</feature>
<dbReference type="EMBL" id="CAOQHR010000010">
    <property type="protein sequence ID" value="CAI6340156.1"/>
    <property type="molecule type" value="Genomic_DNA"/>
</dbReference>
<dbReference type="GO" id="GO:1990904">
    <property type="term" value="C:ribonucleoprotein complex"/>
    <property type="evidence" value="ECO:0007669"/>
    <property type="project" value="UniProtKB-KW"/>
</dbReference>
<evidence type="ECO:0000313" key="8">
    <source>
        <dbReference type="EMBL" id="CAI6340156.1"/>
    </source>
</evidence>
<evidence type="ECO:0000256" key="1">
    <source>
        <dbReference type="ARBA" id="ARBA00004173"/>
    </source>
</evidence>
<reference evidence="8" key="1">
    <citation type="submission" date="2023-01" db="EMBL/GenBank/DDBJ databases">
        <authorList>
            <person name="Van Ghelder C."/>
            <person name="Rancurel C."/>
        </authorList>
    </citation>
    <scope>NUCLEOTIDE SEQUENCE</scope>
    <source>
        <strain evidence="8">CNCM I-4278</strain>
    </source>
</reference>
<comment type="caution">
    <text evidence="8">The sequence shown here is derived from an EMBL/GenBank/DDBJ whole genome shotgun (WGS) entry which is preliminary data.</text>
</comment>
<name>A0A9W4UPY2_9PLEO</name>
<proteinExistence type="inferred from homology"/>
<evidence type="ECO:0000313" key="9">
    <source>
        <dbReference type="Proteomes" id="UP001152607"/>
    </source>
</evidence>
<dbReference type="AlphaFoldDB" id="A0A9W4UPY2"/>
<dbReference type="Pfam" id="PF10501">
    <property type="entry name" value="Ribosomal_L50"/>
    <property type="match status" value="1"/>
</dbReference>
<accession>A0A9W4UPY2</accession>
<comment type="similarity">
    <text evidence="2">Belongs to the mitochondrion-specific ribosomal protein mL50 family.</text>
</comment>